<dbReference type="OrthoDB" id="1931998at2759"/>
<dbReference type="EMBL" id="JADFTS010000001">
    <property type="protein sequence ID" value="KAF9625484.1"/>
    <property type="molecule type" value="Genomic_DNA"/>
</dbReference>
<dbReference type="PANTHER" id="PTHR34836">
    <property type="entry name" value="OS06G0188250 PROTEIN"/>
    <property type="match status" value="1"/>
</dbReference>
<evidence type="ECO:0000313" key="3">
    <source>
        <dbReference type="Proteomes" id="UP000631114"/>
    </source>
</evidence>
<reference evidence="2 3" key="1">
    <citation type="submission" date="2020-10" db="EMBL/GenBank/DDBJ databases">
        <title>The Coptis chinensis genome and diversification of protoberbering-type alkaloids.</title>
        <authorList>
            <person name="Wang B."/>
            <person name="Shu S."/>
            <person name="Song C."/>
            <person name="Liu Y."/>
        </authorList>
    </citation>
    <scope>NUCLEOTIDE SEQUENCE [LARGE SCALE GENOMIC DNA]</scope>
    <source>
        <strain evidence="2">HL-2020</strain>
        <tissue evidence="2">Leaf</tissue>
    </source>
</reference>
<dbReference type="InterPro" id="IPR015683">
    <property type="entry name" value="Ionotropic_Glu_rcpt"/>
</dbReference>
<keyword evidence="3" id="KW-1185">Reference proteome</keyword>
<organism evidence="2 3">
    <name type="scientific">Coptis chinensis</name>
    <dbReference type="NCBI Taxonomy" id="261450"/>
    <lineage>
        <taxon>Eukaryota</taxon>
        <taxon>Viridiplantae</taxon>
        <taxon>Streptophyta</taxon>
        <taxon>Embryophyta</taxon>
        <taxon>Tracheophyta</taxon>
        <taxon>Spermatophyta</taxon>
        <taxon>Magnoliopsida</taxon>
        <taxon>Ranunculales</taxon>
        <taxon>Ranunculaceae</taxon>
        <taxon>Coptidoideae</taxon>
        <taxon>Coptis</taxon>
    </lineage>
</organism>
<sequence>MKKTTAYPSPSSPITFVLVLVIAIKSTSSEMSSVDVGVILNLDTWVGKMSQSCISMSLSDYYSTHNYTRKLVLHTRNSHSDIVGAASAGKCLRLVGALVPPLVVTGDRIFDDPDNECMMWSLWTHSIETPKSVVPKSKVYVYSLQYRKNTRQQDEQDLMQNYPNSIIALLTS</sequence>
<proteinExistence type="predicted"/>
<feature type="signal peptide" evidence="1">
    <location>
        <begin position="1"/>
        <end position="29"/>
    </location>
</feature>
<dbReference type="AlphaFoldDB" id="A0A835IY10"/>
<evidence type="ECO:0000256" key="1">
    <source>
        <dbReference type="SAM" id="SignalP"/>
    </source>
</evidence>
<gene>
    <name evidence="2" type="ORF">IFM89_023400</name>
</gene>
<dbReference type="Proteomes" id="UP000631114">
    <property type="component" value="Unassembled WGS sequence"/>
</dbReference>
<accession>A0A835IY10</accession>
<feature type="chain" id="PRO_5032586851" evidence="1">
    <location>
        <begin position="30"/>
        <end position="172"/>
    </location>
</feature>
<protein>
    <submittedName>
        <fullName evidence="2">Uncharacterized protein</fullName>
    </submittedName>
</protein>
<evidence type="ECO:0000313" key="2">
    <source>
        <dbReference type="EMBL" id="KAF9625484.1"/>
    </source>
</evidence>
<comment type="caution">
    <text evidence="2">The sequence shown here is derived from an EMBL/GenBank/DDBJ whole genome shotgun (WGS) entry which is preliminary data.</text>
</comment>
<name>A0A835IY10_9MAGN</name>
<dbReference type="PANTHER" id="PTHR34836:SF1">
    <property type="entry name" value="OS09G0428600 PROTEIN"/>
    <property type="match status" value="1"/>
</dbReference>
<keyword evidence="1" id="KW-0732">Signal</keyword>